<evidence type="ECO:0000313" key="14">
    <source>
        <dbReference type="Proteomes" id="UP000219867"/>
    </source>
</evidence>
<dbReference type="Proteomes" id="UP000220274">
    <property type="component" value="Genome"/>
</dbReference>
<name>A0A1D7RA09_9CAUD</name>
<dbReference type="Proteomes" id="UP000220657">
    <property type="component" value="Segment"/>
</dbReference>
<dbReference type="EMBL" id="KX349274">
    <property type="protein sequence ID" value="AOO07840.1"/>
    <property type="molecule type" value="Genomic_DNA"/>
</dbReference>
<evidence type="ECO:0000313" key="9">
    <source>
        <dbReference type="EMBL" id="AOO09128.1"/>
    </source>
</evidence>
<dbReference type="Proteomes" id="UP000220437">
    <property type="component" value="Segment"/>
</dbReference>
<evidence type="ECO:0000313" key="6">
    <source>
        <dbReference type="EMBL" id="AOO08055.1"/>
    </source>
</evidence>
<dbReference type="EMBL" id="KX349284">
    <property type="protein sequence ID" value="AOO09986.1"/>
    <property type="molecule type" value="Genomic_DNA"/>
</dbReference>
<proteinExistence type="predicted"/>
<dbReference type="Proteomes" id="UP000219792">
    <property type="component" value="Segment"/>
</dbReference>
<dbReference type="Proteomes" id="UP000219867">
    <property type="component" value="Segment"/>
</dbReference>
<dbReference type="Proteomes" id="UP000220556">
    <property type="component" value="Segment"/>
</dbReference>
<dbReference type="EMBL" id="KX349278">
    <property type="protein sequence ID" value="AOO08699.1"/>
    <property type="molecule type" value="Genomic_DNA"/>
</dbReference>
<evidence type="ECO:0000313" key="13">
    <source>
        <dbReference type="Proteomes" id="UP000219810"/>
    </source>
</evidence>
<dbReference type="Proteomes" id="UP000220738">
    <property type="component" value="Segment"/>
</dbReference>
<dbReference type="Proteomes" id="UP000220231">
    <property type="component" value="Segment"/>
</dbReference>
<gene>
    <name evidence="1" type="ORF">LIS011010_052</name>
    <name evidence="2" type="ORF">LIS061010_053</name>
    <name evidence="3" type="ORF">LIS121010_052</name>
    <name evidence="4" type="ORF">W1010910_052</name>
    <name evidence="5" type="ORF">W1030709_053</name>
    <name evidence="6" type="ORF">W1080709_052</name>
    <name evidence="7" type="ORF">W1120909_052</name>
    <name evidence="8" type="ORF">W1130709_052</name>
    <name evidence="9" type="ORF">W2020709_052</name>
    <name evidence="10" type="ORF">W2320910_052</name>
    <name evidence="11" type="ORF">W2390910_052</name>
</gene>
<reference evidence="12 13" key="1">
    <citation type="journal article" date="2016" name="Environ. Microbiol.">
        <title>Genomic diversification of marine cyanophages into stable ecotypes.</title>
        <authorList>
            <person name="Marston M.F."/>
            <person name="Martiny J.B."/>
        </authorList>
    </citation>
    <scope>NUCLEOTIDE SEQUENCE [LARGE SCALE GENOMIC DNA]</scope>
    <source>
        <strain evidence="1">LIS_01_1010</strain>
        <strain evidence="2">LIS_06_1010</strain>
        <strain evidence="3">LIS_12_1010</strain>
        <strain evidence="4">W1_01_0910</strain>
        <strain evidence="5">W1_03_0709</strain>
        <strain evidence="6">W1_08_0709</strain>
        <strain evidence="7">W1_12_0909</strain>
        <strain evidence="8">W1_13_0709</strain>
        <strain evidence="9">W2_02_0709</strain>
        <strain evidence="10">W2_32_0910</strain>
        <strain evidence="11">W2_39_0910</strain>
    </source>
</reference>
<dbReference type="EMBL" id="KX349277">
    <property type="protein sequence ID" value="AOO08484.1"/>
    <property type="molecule type" value="Genomic_DNA"/>
</dbReference>
<evidence type="ECO:0000313" key="1">
    <source>
        <dbReference type="EMBL" id="AON98207.1"/>
    </source>
</evidence>
<evidence type="ECO:0000313" key="3">
    <source>
        <dbReference type="EMBL" id="AON99281.1"/>
    </source>
</evidence>
<dbReference type="EMBL" id="KX349229">
    <property type="protein sequence ID" value="AON98207.1"/>
    <property type="molecule type" value="Genomic_DNA"/>
</dbReference>
<dbReference type="EMBL" id="KX349273">
    <property type="protein sequence ID" value="AOO07624.1"/>
    <property type="molecule type" value="Genomic_DNA"/>
</dbReference>
<dbReference type="Proteomes" id="UP000220745">
    <property type="component" value="Segment"/>
</dbReference>
<sequence length="65" mass="7594">MIGLHSALLSLDQKCLVKDALVLYIQDLQRKFYRDKSIDPAYYNAQMSEVDSIAEQLNLKDLYRQ</sequence>
<accession>A0A1D7RA09</accession>
<dbReference type="EMBL" id="KX349283">
    <property type="protein sequence ID" value="AOO09771.1"/>
    <property type="molecule type" value="Genomic_DNA"/>
</dbReference>
<evidence type="ECO:0000313" key="11">
    <source>
        <dbReference type="EMBL" id="AOO09986.1"/>
    </source>
</evidence>
<dbReference type="Proteomes" id="UP000219810">
    <property type="component" value="Segment"/>
</dbReference>
<evidence type="ECO:0000313" key="8">
    <source>
        <dbReference type="EMBL" id="AOO08699.1"/>
    </source>
</evidence>
<evidence type="ECO:0000313" key="5">
    <source>
        <dbReference type="EMBL" id="AOO07840.1"/>
    </source>
</evidence>
<evidence type="ECO:0000313" key="12">
    <source>
        <dbReference type="Proteomes" id="UP000219792"/>
    </source>
</evidence>
<protein>
    <submittedName>
        <fullName evidence="1">Uncharacterized protein</fullName>
    </submittedName>
</protein>
<evidence type="ECO:0000313" key="2">
    <source>
        <dbReference type="EMBL" id="AON98638.1"/>
    </source>
</evidence>
<dbReference type="EMBL" id="KX349231">
    <property type="protein sequence ID" value="AON98638.1"/>
    <property type="molecule type" value="Genomic_DNA"/>
</dbReference>
<organism evidence="1 14">
    <name type="scientific">Synechococcus phage S-RIM2</name>
    <dbReference type="NCBI Taxonomy" id="687800"/>
    <lineage>
        <taxon>Viruses</taxon>
        <taxon>Duplodnaviria</taxon>
        <taxon>Heunggongvirae</taxon>
        <taxon>Uroviricota</taxon>
        <taxon>Caudoviricetes</taxon>
        <taxon>Pantevenvirales</taxon>
        <taxon>Kyanoviridae</taxon>
        <taxon>Nerrivikvirus</taxon>
        <taxon>Nerrivikvirus srim2</taxon>
    </lineage>
</organism>
<dbReference type="EMBL" id="KX349280">
    <property type="protein sequence ID" value="AOO09128.1"/>
    <property type="molecule type" value="Genomic_DNA"/>
</dbReference>
<dbReference type="EMBL" id="KX349275">
    <property type="protein sequence ID" value="AOO08055.1"/>
    <property type="molecule type" value="Genomic_DNA"/>
</dbReference>
<evidence type="ECO:0000313" key="7">
    <source>
        <dbReference type="EMBL" id="AOO08484.1"/>
    </source>
</evidence>
<dbReference type="Proteomes" id="UP000220290">
    <property type="component" value="Segment"/>
</dbReference>
<dbReference type="EMBL" id="KX349234">
    <property type="protein sequence ID" value="AON99281.1"/>
    <property type="molecule type" value="Genomic_DNA"/>
</dbReference>
<evidence type="ECO:0000313" key="4">
    <source>
        <dbReference type="EMBL" id="AOO07624.1"/>
    </source>
</evidence>
<evidence type="ECO:0000313" key="10">
    <source>
        <dbReference type="EMBL" id="AOO09771.1"/>
    </source>
</evidence>